<reference evidence="3" key="1">
    <citation type="journal article" date="2020" name="Genome Biol.">
        <title>Gamete binning: chromosome-level and haplotype-resolved genome assembly enabled by high-throughput single-cell sequencing of gamete genomes.</title>
        <authorList>
            <person name="Campoy J.A."/>
            <person name="Sun H."/>
            <person name="Goel M."/>
            <person name="Jiao W.-B."/>
            <person name="Folz-Donahue K."/>
            <person name="Wang N."/>
            <person name="Rubio M."/>
            <person name="Liu C."/>
            <person name="Kukat C."/>
            <person name="Ruiz D."/>
            <person name="Huettel B."/>
            <person name="Schneeberger K."/>
        </authorList>
    </citation>
    <scope>NUCLEOTIDE SEQUENCE [LARGE SCALE GENOMIC DNA]</scope>
    <source>
        <strain evidence="3">cv. Rojo Pasion</strain>
    </source>
</reference>
<dbReference type="InterPro" id="IPR001810">
    <property type="entry name" value="F-box_dom"/>
</dbReference>
<dbReference type="SUPFAM" id="SSF81383">
    <property type="entry name" value="F-box domain"/>
    <property type="match status" value="1"/>
</dbReference>
<dbReference type="InterPro" id="IPR017451">
    <property type="entry name" value="F-box-assoc_interact_dom"/>
</dbReference>
<organism evidence="2 3">
    <name type="scientific">Prunus armeniaca</name>
    <name type="common">Apricot</name>
    <name type="synonym">Armeniaca vulgaris</name>
    <dbReference type="NCBI Taxonomy" id="36596"/>
    <lineage>
        <taxon>Eukaryota</taxon>
        <taxon>Viridiplantae</taxon>
        <taxon>Streptophyta</taxon>
        <taxon>Embryophyta</taxon>
        <taxon>Tracheophyta</taxon>
        <taxon>Spermatophyta</taxon>
        <taxon>Magnoliopsida</taxon>
        <taxon>eudicotyledons</taxon>
        <taxon>Gunneridae</taxon>
        <taxon>Pentapetalae</taxon>
        <taxon>rosids</taxon>
        <taxon>fabids</taxon>
        <taxon>Rosales</taxon>
        <taxon>Rosaceae</taxon>
        <taxon>Amygdaloideae</taxon>
        <taxon>Amygdaleae</taxon>
        <taxon>Prunus</taxon>
    </lineage>
</organism>
<gene>
    <name evidence="2" type="ORF">ORAREDHAP_LOCUS4387</name>
</gene>
<dbReference type="EMBL" id="CAEKKB010000001">
    <property type="protein sequence ID" value="CAB4294280.1"/>
    <property type="molecule type" value="Genomic_DNA"/>
</dbReference>
<sequence>MRSTSSENSIYIPEEILIHILLRLPVKSLARFMCVCKSWSDLIGSSSFIGRHVNSYVKNLNHTFLVGLQCNEGKPKIRHSIFFNETFKARCLDMGGLQLHGSSNGLLCLSSNSPDLTSPVSICNPSIMKYVGLPDTNLSCPPNSEYHCVLGFGFNPGLNDYKVVRLVTIYRQHYIEVEVYSLSTHSWKIIGVLPPWIISMDWSFGHAVSNGVAYWIMRAEKDCSLHLVSFDTGSEVFEKVLLPEAIWESIICYVDSFNDIQPYKESVCLLKSEAENRIDIWVLQEKCLNKLHTVWFPGRFPVPLGFKTNDELLVKYRKHGRCQYLAIYNLQTKQINETRVTLPVHCYLDNHVDTYAASLLLLKDIRAQELRRISCVFPLCRGRN</sequence>
<dbReference type="AlphaFoldDB" id="A0A6J5VY88"/>
<dbReference type="NCBIfam" id="TIGR01640">
    <property type="entry name" value="F_box_assoc_1"/>
    <property type="match status" value="1"/>
</dbReference>
<dbReference type="PANTHER" id="PTHR31672:SF10">
    <property type="entry name" value="F-BOX DOMAIN-CONTAINING PROTEIN"/>
    <property type="match status" value="1"/>
</dbReference>
<accession>A0A6J5VY88</accession>
<dbReference type="Pfam" id="PF00646">
    <property type="entry name" value="F-box"/>
    <property type="match status" value="1"/>
</dbReference>
<evidence type="ECO:0000313" key="2">
    <source>
        <dbReference type="EMBL" id="CAB4294280.1"/>
    </source>
</evidence>
<protein>
    <recommendedName>
        <fullName evidence="1">F-box domain-containing protein</fullName>
    </recommendedName>
</protein>
<dbReference type="PROSITE" id="PS50181">
    <property type="entry name" value="FBOX"/>
    <property type="match status" value="1"/>
</dbReference>
<dbReference type="Pfam" id="PF08268">
    <property type="entry name" value="FBA_3"/>
    <property type="match status" value="1"/>
</dbReference>
<feature type="domain" description="F-box" evidence="1">
    <location>
        <begin position="6"/>
        <end position="60"/>
    </location>
</feature>
<dbReference type="Proteomes" id="UP000507245">
    <property type="component" value="Unassembled WGS sequence"/>
</dbReference>
<dbReference type="OrthoDB" id="1137387at2759"/>
<name>A0A6J5VY88_PRUAR</name>
<evidence type="ECO:0000313" key="3">
    <source>
        <dbReference type="Proteomes" id="UP000507245"/>
    </source>
</evidence>
<dbReference type="InterPro" id="IPR036047">
    <property type="entry name" value="F-box-like_dom_sf"/>
</dbReference>
<evidence type="ECO:0000259" key="1">
    <source>
        <dbReference type="PROSITE" id="PS50181"/>
    </source>
</evidence>
<keyword evidence="3" id="KW-1185">Reference proteome</keyword>
<dbReference type="InterPro" id="IPR013187">
    <property type="entry name" value="F-box-assoc_dom_typ3"/>
</dbReference>
<dbReference type="InterPro" id="IPR050796">
    <property type="entry name" value="SCF_F-box_component"/>
</dbReference>
<dbReference type="SMART" id="SM00256">
    <property type="entry name" value="FBOX"/>
    <property type="match status" value="1"/>
</dbReference>
<dbReference type="PANTHER" id="PTHR31672">
    <property type="entry name" value="BNACNNG10540D PROTEIN"/>
    <property type="match status" value="1"/>
</dbReference>
<dbReference type="Gene3D" id="1.20.1280.50">
    <property type="match status" value="1"/>
</dbReference>
<dbReference type="CDD" id="cd22157">
    <property type="entry name" value="F-box_AtFBW1-like"/>
    <property type="match status" value="1"/>
</dbReference>
<proteinExistence type="predicted"/>